<comment type="caution">
    <text evidence="1">The sequence shown here is derived from an EMBL/GenBank/DDBJ whole genome shotgun (WGS) entry which is preliminary data.</text>
</comment>
<gene>
    <name evidence="1" type="ORF">CU097_006339</name>
</gene>
<dbReference type="EMBL" id="PJQL01002395">
    <property type="protein sequence ID" value="RCH84328.1"/>
    <property type="molecule type" value="Genomic_DNA"/>
</dbReference>
<keyword evidence="2" id="KW-1185">Reference proteome</keyword>
<evidence type="ECO:0000313" key="1">
    <source>
        <dbReference type="EMBL" id="RCH84328.1"/>
    </source>
</evidence>
<accession>A0A367J316</accession>
<name>A0A367J316_RHIAZ</name>
<dbReference type="AlphaFoldDB" id="A0A367J316"/>
<proteinExistence type="predicted"/>
<evidence type="ECO:0000313" key="2">
    <source>
        <dbReference type="Proteomes" id="UP000252139"/>
    </source>
</evidence>
<sequence>METKNPLLGVKDKRYRSLEPLYHIMKYHINVMHCLQFVHNLLFIPSFDVPGKMACHISQLTVVLIIADHIYVFLKACNRCIITYTVVPFVTK</sequence>
<protein>
    <submittedName>
        <fullName evidence="1">Uncharacterized protein</fullName>
    </submittedName>
</protein>
<dbReference type="Proteomes" id="UP000252139">
    <property type="component" value="Unassembled WGS sequence"/>
</dbReference>
<organism evidence="1 2">
    <name type="scientific">Rhizopus azygosporus</name>
    <name type="common">Rhizopus microsporus var. azygosporus</name>
    <dbReference type="NCBI Taxonomy" id="86630"/>
    <lineage>
        <taxon>Eukaryota</taxon>
        <taxon>Fungi</taxon>
        <taxon>Fungi incertae sedis</taxon>
        <taxon>Mucoromycota</taxon>
        <taxon>Mucoromycotina</taxon>
        <taxon>Mucoromycetes</taxon>
        <taxon>Mucorales</taxon>
        <taxon>Mucorineae</taxon>
        <taxon>Rhizopodaceae</taxon>
        <taxon>Rhizopus</taxon>
    </lineage>
</organism>
<reference evidence="1 2" key="1">
    <citation type="journal article" date="2018" name="G3 (Bethesda)">
        <title>Phylogenetic and Phylogenomic Definition of Rhizopus Species.</title>
        <authorList>
            <person name="Gryganskyi A.P."/>
            <person name="Golan J."/>
            <person name="Dolatabadi S."/>
            <person name="Mondo S."/>
            <person name="Robb S."/>
            <person name="Idnurm A."/>
            <person name="Muszewska A."/>
            <person name="Steczkiewicz K."/>
            <person name="Masonjones S."/>
            <person name="Liao H.L."/>
            <person name="Gajdeczka M.T."/>
            <person name="Anike F."/>
            <person name="Vuek A."/>
            <person name="Anishchenko I.M."/>
            <person name="Voigt K."/>
            <person name="de Hoog G.S."/>
            <person name="Smith M.E."/>
            <person name="Heitman J."/>
            <person name="Vilgalys R."/>
            <person name="Stajich J.E."/>
        </authorList>
    </citation>
    <scope>NUCLEOTIDE SEQUENCE [LARGE SCALE GENOMIC DNA]</scope>
    <source>
        <strain evidence="1 2">CBS 357.93</strain>
    </source>
</reference>